<keyword evidence="1" id="KW-0614">Plasmid</keyword>
<dbReference type="Proteomes" id="UP000479114">
    <property type="component" value="Plasmid unnamed2"/>
</dbReference>
<accession>A0A6C0PBF5</accession>
<organism evidence="1 2">
    <name type="scientific">Paenibacillus rhizovicinus</name>
    <dbReference type="NCBI Taxonomy" id="2704463"/>
    <lineage>
        <taxon>Bacteria</taxon>
        <taxon>Bacillati</taxon>
        <taxon>Bacillota</taxon>
        <taxon>Bacilli</taxon>
        <taxon>Bacillales</taxon>
        <taxon>Paenibacillaceae</taxon>
        <taxon>Paenibacillus</taxon>
    </lineage>
</organism>
<name>A0A6C0PBF5_9BACL</name>
<evidence type="ECO:0000313" key="1">
    <source>
        <dbReference type="EMBL" id="QHW35867.1"/>
    </source>
</evidence>
<dbReference type="SUPFAM" id="SSF52317">
    <property type="entry name" value="Class I glutamine amidotransferase-like"/>
    <property type="match status" value="1"/>
</dbReference>
<sequence length="1389" mass="156328">MGGAEESNVRIKNDAIKHRCTIIPEQQKQELPFTWTASGEGQIIESTTLQATWGIKQQIYIIHQATTETGTTLSSWNNIGQVTNRSDWKVVRNSGVEEIYLTRNEIDLGGFYNPAATGKKDYMFSAEVHVEDRGYDDDVIGIMFRVRDSKNYYVFAWERNQLNNSVAADNNGAGRILMSHRGASAVVNTSSIPGYAYEPNWSSYLQYNQSFTNKKKKVFKAVPNILPSYNSADEPHTRFQSDKTGVSYIDVTAYNKTYNPSGWATSSKYKITVVVQEDEFRIYIGQPGSTELGELVCIGEDTGSHDIPDNGTKNLPKHTDGSYGIFNISQQECYWSKLTFTELEGKEAASEMYPVEFTSNSEMKLNDTKAEDILKPKLDALTAGKPIFQPVDPIQFVSTGPVQGRIKSDGYVYGYTNDPQAGGTKITPWRTSDNGMDINGTGIAFLSPDGTMGYEFKPAEIDAEIPEKVKNFAWSIRKTGGDSSVTVSLGSGNKPMASAPVPPIYPLGSPYTIDEDEIYKHEGVKTLGTLLGDGGLLTKLNLGDTPLHEVLLRIERGENESGLNAEYRVNYRFLYNLNGNKRFEVDQIKHGVNRIRLRNVLKKGTDEFLDALKVNLVAWTNFEVLSAVPVLAIKIDERHKIDIEKPRVEKRSSERENWYLRVKNGRFKRRIRLPYYEPEERVPQLYLSNPELVAYRPQSAGDSVEVVLDYSIPEYENQEFTNLPTIVVEKEYPVVLNEQMIQVQFRPIVLASEEGVSYLEVNASRINNNRRLRVSDVDAEKGIIYLHDRIRDQDEITVRYAYREDWYTYRGFYSSDNTEVIDVGSPVDLEVRYHADLHAEGIITEQTGGGSGTFTKALILTDNESEYTITGIFSQMYHLLLSKGLAVDQDKWTISKVANYKDYDLIIVAYMMNPVPAECVAGIRSFIAAGGSAIITAEHSGLTDWNANFLSIVSQDFPDLTLVPDAIVTTSGTFNTSHPLAQGCTSFTMQAASYYRISGSRIQPVAYSNGLPVVAAYENDKQRIVFMTDCNAMDDERGFQNPGNRRMIENILSWTSSPVYNDTKETKDAYVSNKFTTTIPSKETAFDQRIKVASIALYTDFGNEMKQFIDKYKAATKLTLTPMAAIEGATLVIVKSEFLYQSDGKAIGQREASFNDVIDIYVTVTVPVVMKDQNKLLRFFHMDFNPTPGHSFTLGKNSFHRWVPVNEKVEEYAIIEAPGSELLVRQINVYLKPTGIWLATETSTDLIAGTLKTASIYHTDEDYWFNPKDGMFDSTMLRLGRVFVQANSDIYKDMVILDTRSRGGGLDEQLSREIIARVNKESLHHWDIGYFDGEAYQENGVMIIHLPRKLLETFTESQIQASIAKHKAYGLLPIIEYHDEDDSLEVTEI</sequence>
<dbReference type="RefSeq" id="WP_162645999.1">
    <property type="nucleotide sequence ID" value="NZ_CP048288.1"/>
</dbReference>
<evidence type="ECO:0000313" key="2">
    <source>
        <dbReference type="Proteomes" id="UP000479114"/>
    </source>
</evidence>
<dbReference type="InterPro" id="IPR029062">
    <property type="entry name" value="Class_I_gatase-like"/>
</dbReference>
<reference evidence="1 2" key="1">
    <citation type="submission" date="2020-02" db="EMBL/GenBank/DDBJ databases">
        <title>Paenibacillus sp. nov., isolated from rhizosphere soil of tomato.</title>
        <authorList>
            <person name="Weon H.-Y."/>
            <person name="Lee S.A."/>
        </authorList>
    </citation>
    <scope>NUCLEOTIDE SEQUENCE [LARGE SCALE GENOMIC DNA]</scope>
    <source>
        <strain evidence="1 2">14171R-81</strain>
        <plasmid evidence="1 2">unnamed2</plasmid>
    </source>
</reference>
<dbReference type="EMBL" id="CP048288">
    <property type="protein sequence ID" value="QHW35867.1"/>
    <property type="molecule type" value="Genomic_DNA"/>
</dbReference>
<dbReference type="Gene3D" id="2.60.120.200">
    <property type="match status" value="1"/>
</dbReference>
<geneLocation type="plasmid" evidence="1 2">
    <name>unnamed2</name>
</geneLocation>
<protein>
    <submittedName>
        <fullName evidence="1">Uncharacterized protein</fullName>
    </submittedName>
</protein>
<dbReference type="KEGG" id="prz:GZH47_33810"/>
<gene>
    <name evidence="1" type="ORF">GZH47_33810</name>
</gene>
<keyword evidence="2" id="KW-1185">Reference proteome</keyword>
<proteinExistence type="predicted"/>